<comment type="caution">
    <text evidence="1">The sequence shown here is derived from an EMBL/GenBank/DDBJ whole genome shotgun (WGS) entry which is preliminary data.</text>
</comment>
<sequence length="230" mass="25798">MRSDHGVYRWIDRRSEALKVEEDESNLRLKEDESTCRSDSSFRLNLQGSTRLSSTFGFRLVFLNLHSRSSSSTFRVARLPQPSGSTRLPQLQVRLVSSSFTVDSFPQPSGRLVFLKPSGSTSSSSTLGVPTRLHQPSETLVFLTFRVDSSSYNLQESTRLLHFRVDSFPNASESTRSSTFEFDSSSSTFRGSLVFLTFRVDSSSYASRVDSSLPPPPSTFRDDFVFLNAS</sequence>
<name>A0A9N7UHJ2_PLEPL</name>
<dbReference type="EMBL" id="CADEAL010001413">
    <property type="protein sequence ID" value="CAB1432203.1"/>
    <property type="molecule type" value="Genomic_DNA"/>
</dbReference>
<organism evidence="1 2">
    <name type="scientific">Pleuronectes platessa</name>
    <name type="common">European plaice</name>
    <dbReference type="NCBI Taxonomy" id="8262"/>
    <lineage>
        <taxon>Eukaryota</taxon>
        <taxon>Metazoa</taxon>
        <taxon>Chordata</taxon>
        <taxon>Craniata</taxon>
        <taxon>Vertebrata</taxon>
        <taxon>Euteleostomi</taxon>
        <taxon>Actinopterygii</taxon>
        <taxon>Neopterygii</taxon>
        <taxon>Teleostei</taxon>
        <taxon>Neoteleostei</taxon>
        <taxon>Acanthomorphata</taxon>
        <taxon>Carangaria</taxon>
        <taxon>Pleuronectiformes</taxon>
        <taxon>Pleuronectoidei</taxon>
        <taxon>Pleuronectidae</taxon>
        <taxon>Pleuronectes</taxon>
    </lineage>
</organism>
<proteinExistence type="predicted"/>
<dbReference type="Proteomes" id="UP001153269">
    <property type="component" value="Unassembled WGS sequence"/>
</dbReference>
<keyword evidence="2" id="KW-1185">Reference proteome</keyword>
<evidence type="ECO:0000313" key="2">
    <source>
        <dbReference type="Proteomes" id="UP001153269"/>
    </source>
</evidence>
<reference evidence="1" key="1">
    <citation type="submission" date="2020-03" db="EMBL/GenBank/DDBJ databases">
        <authorList>
            <person name="Weist P."/>
        </authorList>
    </citation>
    <scope>NUCLEOTIDE SEQUENCE</scope>
</reference>
<dbReference type="AlphaFoldDB" id="A0A9N7UHJ2"/>
<gene>
    <name evidence="1" type="ORF">PLEPLA_LOCUS20260</name>
</gene>
<protein>
    <submittedName>
        <fullName evidence="1">Uncharacterized protein</fullName>
    </submittedName>
</protein>
<evidence type="ECO:0000313" key="1">
    <source>
        <dbReference type="EMBL" id="CAB1432203.1"/>
    </source>
</evidence>
<accession>A0A9N7UHJ2</accession>